<sequence length="293" mass="32306">MLQRIQTEREQRYQQQLTDWEANGKQGGKPKAPKTLPPLTAEELADLPELPEGWIYSKLGAIIDEPTYGTAKKCDYETMEIGVLRIPNVVSGKIDASDLKYAQFSDAEIASYKLNAGDILLIRSNGSVSIVGRCALVSNADIEYLYAGYLIMLRPNQTVIVPAYLLNLFLSHSVRKQIEYKAKSTSGVNNINSGEIQSLVIAVCGIEEQIQIQTELDSKLSVCDQLDQTLTTALQQAEALRQSILKKAFSGQLVPQDPNDEPASVLLERIQAETAALCPQPKRTPIKSRSPLC</sequence>
<accession>A0A2S5CNV8</accession>
<organism evidence="3 4">
    <name type="scientific">Methylovulum psychrotolerans</name>
    <dbReference type="NCBI Taxonomy" id="1704499"/>
    <lineage>
        <taxon>Bacteria</taxon>
        <taxon>Pseudomonadati</taxon>
        <taxon>Pseudomonadota</taxon>
        <taxon>Gammaproteobacteria</taxon>
        <taxon>Methylococcales</taxon>
        <taxon>Methylococcaceae</taxon>
        <taxon>Methylovulum</taxon>
    </lineage>
</organism>
<dbReference type="GO" id="GO:0003677">
    <property type="term" value="F:DNA binding"/>
    <property type="evidence" value="ECO:0007669"/>
    <property type="project" value="UniProtKB-KW"/>
</dbReference>
<dbReference type="AlphaFoldDB" id="A0A2S5CNV8"/>
<dbReference type="Proteomes" id="UP000237423">
    <property type="component" value="Unassembled WGS sequence"/>
</dbReference>
<keyword evidence="2" id="KW-0238">DNA-binding</keyword>
<dbReference type="InterPro" id="IPR051212">
    <property type="entry name" value="Type-I_RE_S_subunit"/>
</dbReference>
<proteinExistence type="predicted"/>
<dbReference type="RefSeq" id="WP_103974114.1">
    <property type="nucleotide sequence ID" value="NZ_PGFZ01000003.1"/>
</dbReference>
<dbReference type="Gene3D" id="3.90.220.20">
    <property type="entry name" value="DNA methylase specificity domains"/>
    <property type="match status" value="1"/>
</dbReference>
<dbReference type="EMBL" id="PGFZ01000003">
    <property type="protein sequence ID" value="POZ52484.1"/>
    <property type="molecule type" value="Genomic_DNA"/>
</dbReference>
<gene>
    <name evidence="3" type="primary">hsdS</name>
    <name evidence="3" type="ORF">AADEFJLK_01966</name>
</gene>
<reference evidence="3 4" key="1">
    <citation type="submission" date="2017-11" db="EMBL/GenBank/DDBJ databases">
        <title>Draft Genome Sequence of Methylobacter psychrotolerans Sph1T, an Obligate Methanotroph from Low-Temperature Environments.</title>
        <authorList>
            <person name="Oshkin I.Y."/>
            <person name="Miroshnikov K."/>
            <person name="Belova S.E."/>
            <person name="Korzhenkov A."/>
            <person name="Toshchakov S.V."/>
            <person name="Dedysh S.N."/>
        </authorList>
    </citation>
    <scope>NUCLEOTIDE SEQUENCE [LARGE SCALE GENOMIC DNA]</scope>
    <source>
        <strain evidence="3 4">Sph1</strain>
    </source>
</reference>
<name>A0A2S5CNV8_9GAMM</name>
<evidence type="ECO:0000313" key="4">
    <source>
        <dbReference type="Proteomes" id="UP000237423"/>
    </source>
</evidence>
<dbReference type="PANTHER" id="PTHR43140:SF1">
    <property type="entry name" value="TYPE I RESTRICTION ENZYME ECOKI SPECIFICITY SUBUNIT"/>
    <property type="match status" value="1"/>
</dbReference>
<protein>
    <submittedName>
        <fullName evidence="3">Type-1 restriction enzyme EcoKI specificity protein</fullName>
    </submittedName>
</protein>
<evidence type="ECO:0000256" key="1">
    <source>
        <dbReference type="ARBA" id="ARBA00022747"/>
    </source>
</evidence>
<dbReference type="PANTHER" id="PTHR43140">
    <property type="entry name" value="TYPE-1 RESTRICTION ENZYME ECOKI SPECIFICITY PROTEIN"/>
    <property type="match status" value="1"/>
</dbReference>
<evidence type="ECO:0000256" key="2">
    <source>
        <dbReference type="ARBA" id="ARBA00023125"/>
    </source>
</evidence>
<dbReference type="REBASE" id="260527">
    <property type="entry name" value="S2.MpsSph1ORF1967P"/>
</dbReference>
<dbReference type="CDD" id="cd17517">
    <property type="entry name" value="RMtype1_S_EcoKI_StySPI-TRD2-CR2_like"/>
    <property type="match status" value="1"/>
</dbReference>
<comment type="caution">
    <text evidence="3">The sequence shown here is derived from an EMBL/GenBank/DDBJ whole genome shotgun (WGS) entry which is preliminary data.</text>
</comment>
<dbReference type="InterPro" id="IPR044946">
    <property type="entry name" value="Restrct_endonuc_typeI_TRD_sf"/>
</dbReference>
<keyword evidence="1" id="KW-0680">Restriction system</keyword>
<dbReference type="SUPFAM" id="SSF116734">
    <property type="entry name" value="DNA methylase specificity domain"/>
    <property type="match status" value="1"/>
</dbReference>
<dbReference type="GO" id="GO:0009307">
    <property type="term" value="P:DNA restriction-modification system"/>
    <property type="evidence" value="ECO:0007669"/>
    <property type="project" value="UniProtKB-KW"/>
</dbReference>
<evidence type="ECO:0000313" key="3">
    <source>
        <dbReference type="EMBL" id="POZ52484.1"/>
    </source>
</evidence>